<dbReference type="AlphaFoldDB" id="A0A2P2QSY7"/>
<protein>
    <submittedName>
        <fullName evidence="1">Uncharacterized protein</fullName>
    </submittedName>
</protein>
<dbReference type="EMBL" id="GGEC01089646">
    <property type="protein sequence ID" value="MBX70130.1"/>
    <property type="molecule type" value="Transcribed_RNA"/>
</dbReference>
<sequence>MIFLSGFVAFHVSNLFKQILCRILNNHFEHSLSSLMCGMCMKL</sequence>
<name>A0A2P2QSY7_RHIMU</name>
<proteinExistence type="predicted"/>
<organism evidence="1">
    <name type="scientific">Rhizophora mucronata</name>
    <name type="common">Asiatic mangrove</name>
    <dbReference type="NCBI Taxonomy" id="61149"/>
    <lineage>
        <taxon>Eukaryota</taxon>
        <taxon>Viridiplantae</taxon>
        <taxon>Streptophyta</taxon>
        <taxon>Embryophyta</taxon>
        <taxon>Tracheophyta</taxon>
        <taxon>Spermatophyta</taxon>
        <taxon>Magnoliopsida</taxon>
        <taxon>eudicotyledons</taxon>
        <taxon>Gunneridae</taxon>
        <taxon>Pentapetalae</taxon>
        <taxon>rosids</taxon>
        <taxon>fabids</taxon>
        <taxon>Malpighiales</taxon>
        <taxon>Rhizophoraceae</taxon>
        <taxon>Rhizophora</taxon>
    </lineage>
</organism>
<accession>A0A2P2QSY7</accession>
<reference evidence="1" key="1">
    <citation type="submission" date="2018-02" db="EMBL/GenBank/DDBJ databases">
        <title>Rhizophora mucronata_Transcriptome.</title>
        <authorList>
            <person name="Meera S.P."/>
            <person name="Sreeshan A."/>
            <person name="Augustine A."/>
        </authorList>
    </citation>
    <scope>NUCLEOTIDE SEQUENCE</scope>
    <source>
        <tissue evidence="1">Leaf</tissue>
    </source>
</reference>
<evidence type="ECO:0000313" key="1">
    <source>
        <dbReference type="EMBL" id="MBX70130.1"/>
    </source>
</evidence>